<dbReference type="CDD" id="cd07814">
    <property type="entry name" value="SRPBCC_CalC_Aha1-like"/>
    <property type="match status" value="1"/>
</dbReference>
<name>A0AA46AFD8_9BACL</name>
<dbReference type="AlphaFoldDB" id="A0AA46AFD8"/>
<dbReference type="Gene3D" id="3.30.530.20">
    <property type="match status" value="1"/>
</dbReference>
<proteinExistence type="inferred from homology"/>
<gene>
    <name evidence="3" type="ORF">SAMN06265361_103177</name>
</gene>
<organism evidence="3 4">
    <name type="scientific">Laceyella tengchongensis</name>
    <dbReference type="NCBI Taxonomy" id="574699"/>
    <lineage>
        <taxon>Bacteria</taxon>
        <taxon>Bacillati</taxon>
        <taxon>Bacillota</taxon>
        <taxon>Bacilli</taxon>
        <taxon>Bacillales</taxon>
        <taxon>Thermoactinomycetaceae</taxon>
        <taxon>Laceyella</taxon>
    </lineage>
</organism>
<accession>A0AA46AFD8</accession>
<reference evidence="3" key="1">
    <citation type="submission" date="2017-05" db="EMBL/GenBank/DDBJ databases">
        <authorList>
            <person name="Varghese N."/>
            <person name="Submissions S."/>
        </authorList>
    </citation>
    <scope>NUCLEOTIDE SEQUENCE</scope>
    <source>
        <strain evidence="3">DSM 45262</strain>
    </source>
</reference>
<evidence type="ECO:0000256" key="1">
    <source>
        <dbReference type="ARBA" id="ARBA00006817"/>
    </source>
</evidence>
<feature type="domain" description="Activator of Hsp90 ATPase homologue 1/2-like C-terminal" evidence="2">
    <location>
        <begin position="19"/>
        <end position="140"/>
    </location>
</feature>
<keyword evidence="4" id="KW-1185">Reference proteome</keyword>
<evidence type="ECO:0000313" key="3">
    <source>
        <dbReference type="EMBL" id="SMP18693.1"/>
    </source>
</evidence>
<comment type="similarity">
    <text evidence="1">Belongs to the AHA1 family.</text>
</comment>
<dbReference type="InterPro" id="IPR023393">
    <property type="entry name" value="START-like_dom_sf"/>
</dbReference>
<comment type="caution">
    <text evidence="3">The sequence shown here is derived from an EMBL/GenBank/DDBJ whole genome shotgun (WGS) entry which is preliminary data.</text>
</comment>
<dbReference type="Proteomes" id="UP001157946">
    <property type="component" value="Unassembled WGS sequence"/>
</dbReference>
<dbReference type="EMBL" id="FXTU01000003">
    <property type="protein sequence ID" value="SMP18693.1"/>
    <property type="molecule type" value="Genomic_DNA"/>
</dbReference>
<sequence length="141" mass="15863">MKENSSNQLPDIRHNLVLKAPILKVWEAVATSEGLAAWFMPNDFQPKQGHAFHLNAGGFGLSPCTVTEINPPHHLSFRWGKDWTITFELQELDGATAFTLIHSGWKTDETTEFGESHEVVRNRMDRGWAGLLQSLASHVEK</sequence>
<evidence type="ECO:0000313" key="4">
    <source>
        <dbReference type="Proteomes" id="UP001157946"/>
    </source>
</evidence>
<dbReference type="SUPFAM" id="SSF55961">
    <property type="entry name" value="Bet v1-like"/>
    <property type="match status" value="1"/>
</dbReference>
<evidence type="ECO:0000259" key="2">
    <source>
        <dbReference type="Pfam" id="PF08327"/>
    </source>
</evidence>
<dbReference type="RefSeq" id="WP_102993831.1">
    <property type="nucleotide sequence ID" value="NZ_FXTU01000003.1"/>
</dbReference>
<protein>
    <submittedName>
        <fullName evidence="3">Uncharacterized conserved protein YndB, AHSA1/START domain</fullName>
    </submittedName>
</protein>
<dbReference type="Pfam" id="PF08327">
    <property type="entry name" value="AHSA1"/>
    <property type="match status" value="1"/>
</dbReference>
<dbReference type="InterPro" id="IPR013538">
    <property type="entry name" value="ASHA1/2-like_C"/>
</dbReference>